<dbReference type="InterPro" id="IPR019362">
    <property type="entry name" value="MMADHC"/>
</dbReference>
<keyword evidence="2" id="KW-1185">Reference proteome</keyword>
<dbReference type="GO" id="GO:0005739">
    <property type="term" value="C:mitochondrion"/>
    <property type="evidence" value="ECO:0007669"/>
    <property type="project" value="TreeGrafter"/>
</dbReference>
<gene>
    <name evidence="1" type="ORF">FBUS_09217</name>
</gene>
<protein>
    <submittedName>
        <fullName evidence="1">Uncharacterized protein</fullName>
    </submittedName>
</protein>
<dbReference type="OrthoDB" id="10263782at2759"/>
<dbReference type="PANTHER" id="PTHR13192:SF3">
    <property type="entry name" value="COBALAMIN TRAFFICKING PROTEIN CBLD"/>
    <property type="match status" value="1"/>
</dbReference>
<evidence type="ECO:0000313" key="1">
    <source>
        <dbReference type="EMBL" id="KAA0195609.1"/>
    </source>
</evidence>
<dbReference type="GO" id="GO:0009235">
    <property type="term" value="P:cobalamin metabolic process"/>
    <property type="evidence" value="ECO:0007669"/>
    <property type="project" value="InterPro"/>
</dbReference>
<reference evidence="1" key="1">
    <citation type="submission" date="2019-05" db="EMBL/GenBank/DDBJ databases">
        <title>Annotation for the trematode Fasciolopsis buski.</title>
        <authorList>
            <person name="Choi Y.-J."/>
        </authorList>
    </citation>
    <scope>NUCLEOTIDE SEQUENCE</scope>
    <source>
        <strain evidence="1">HT</strain>
        <tissue evidence="1">Whole worm</tissue>
    </source>
</reference>
<evidence type="ECO:0000313" key="2">
    <source>
        <dbReference type="Proteomes" id="UP000728185"/>
    </source>
</evidence>
<accession>A0A8E0S3K3</accession>
<dbReference type="Proteomes" id="UP000728185">
    <property type="component" value="Unassembled WGS sequence"/>
</dbReference>
<dbReference type="AlphaFoldDB" id="A0A8E0S3K3"/>
<proteinExistence type="predicted"/>
<dbReference type="Pfam" id="PF10229">
    <property type="entry name" value="MMADHC"/>
    <property type="match status" value="1"/>
</dbReference>
<dbReference type="EMBL" id="LUCM01003575">
    <property type="protein sequence ID" value="KAA0195609.1"/>
    <property type="molecule type" value="Genomic_DNA"/>
</dbReference>
<dbReference type="PANTHER" id="PTHR13192">
    <property type="entry name" value="MY011 PROTEIN"/>
    <property type="match status" value="1"/>
</dbReference>
<organism evidence="1 2">
    <name type="scientific">Fasciolopsis buskii</name>
    <dbReference type="NCBI Taxonomy" id="27845"/>
    <lineage>
        <taxon>Eukaryota</taxon>
        <taxon>Metazoa</taxon>
        <taxon>Spiralia</taxon>
        <taxon>Lophotrochozoa</taxon>
        <taxon>Platyhelminthes</taxon>
        <taxon>Trematoda</taxon>
        <taxon>Digenea</taxon>
        <taxon>Plagiorchiida</taxon>
        <taxon>Echinostomata</taxon>
        <taxon>Echinostomatoidea</taxon>
        <taxon>Fasciolidae</taxon>
        <taxon>Fasciolopsis</taxon>
    </lineage>
</organism>
<name>A0A8E0S3K3_9TREM</name>
<sequence>MREEKYASILVDAHNQTELGNSSGTLIPKKSDHLECSIQTLPTLIKQDLATLFPSKKFDGGPLTAIILSHRTTEGLEQWSEMAVTEREVLAESYLGPHGEDALVETDERMKHFGFELDDARCCKVLRHPRWKHYVFAGLIFTDAPKDHPVLSHF</sequence>
<comment type="caution">
    <text evidence="1">The sequence shown here is derived from an EMBL/GenBank/DDBJ whole genome shotgun (WGS) entry which is preliminary data.</text>
</comment>